<dbReference type="OrthoDB" id="6165073at2"/>
<evidence type="ECO:0000313" key="3">
    <source>
        <dbReference type="Proteomes" id="UP000010467"/>
    </source>
</evidence>
<gene>
    <name evidence="2" type="ordered locus">Deipe_1183</name>
</gene>
<name>K9ZZW4_DEIPD</name>
<dbReference type="Pfam" id="PF11158">
    <property type="entry name" value="DUF2938"/>
    <property type="match status" value="1"/>
</dbReference>
<dbReference type="HOGENOM" id="CLU_142280_0_0_0"/>
<dbReference type="KEGG" id="dpd:Deipe_1183"/>
<reference evidence="3" key="1">
    <citation type="submission" date="2012-03" db="EMBL/GenBank/DDBJ databases">
        <title>Complete sequence of chromosome of Deinococcus peraridilitoris DSM 19664.</title>
        <authorList>
            <person name="Lucas S."/>
            <person name="Copeland A."/>
            <person name="Lapidus A."/>
            <person name="Glavina del Rio T."/>
            <person name="Dalin E."/>
            <person name="Tice H."/>
            <person name="Bruce D."/>
            <person name="Goodwin L."/>
            <person name="Pitluck S."/>
            <person name="Peters L."/>
            <person name="Mikhailova N."/>
            <person name="Lu M."/>
            <person name="Kyrpides N."/>
            <person name="Mavromatis K."/>
            <person name="Ivanova N."/>
            <person name="Brettin T."/>
            <person name="Detter J.C."/>
            <person name="Han C."/>
            <person name="Larimer F."/>
            <person name="Land M."/>
            <person name="Hauser L."/>
            <person name="Markowitz V."/>
            <person name="Cheng J.-F."/>
            <person name="Hugenholtz P."/>
            <person name="Woyke T."/>
            <person name="Wu D."/>
            <person name="Pukall R."/>
            <person name="Steenblock K."/>
            <person name="Brambilla E."/>
            <person name="Klenk H.-P."/>
            <person name="Eisen J.A."/>
        </authorList>
    </citation>
    <scope>NUCLEOTIDE SEQUENCE [LARGE SCALE GENOMIC DNA]</scope>
    <source>
        <strain evidence="3">DSM 19664 / LMG 22246 / CIP 109416 / KR-200</strain>
    </source>
</reference>
<keyword evidence="1" id="KW-0472">Membrane</keyword>
<dbReference type="Proteomes" id="UP000010467">
    <property type="component" value="Chromosome"/>
</dbReference>
<accession>K9ZZW4</accession>
<sequence length="157" mass="16894">MNSYVRSAIAGCLATLPMSLWMLLAQRLLLRPRERYALPPEQITEHAAEAVGLDGVAHDKPKRKAASIVNHFAYGAAAGALYAPLRPLAAPALLKGVLFGSLVWSGSYLGLLPVLGLLSSATEHPARRNVLMIVAHLIWGGVLSVLVEANTRKNVRR</sequence>
<dbReference type="InterPro" id="IPR021329">
    <property type="entry name" value="DUF2938"/>
</dbReference>
<protein>
    <recommendedName>
        <fullName evidence="4">DUF1440 domain-containing protein</fullName>
    </recommendedName>
</protein>
<keyword evidence="1" id="KW-0812">Transmembrane</keyword>
<dbReference type="EMBL" id="CP003382">
    <property type="protein sequence ID" value="AFZ66739.1"/>
    <property type="molecule type" value="Genomic_DNA"/>
</dbReference>
<evidence type="ECO:0000313" key="2">
    <source>
        <dbReference type="EMBL" id="AFZ66739.1"/>
    </source>
</evidence>
<dbReference type="eggNOG" id="ENOG50338CZ">
    <property type="taxonomic scope" value="Bacteria"/>
</dbReference>
<evidence type="ECO:0000256" key="1">
    <source>
        <dbReference type="SAM" id="Phobius"/>
    </source>
</evidence>
<feature type="transmembrane region" description="Helical" evidence="1">
    <location>
        <begin position="6"/>
        <end position="25"/>
    </location>
</feature>
<dbReference type="STRING" id="937777.Deipe_1183"/>
<dbReference type="AlphaFoldDB" id="K9ZZW4"/>
<dbReference type="PATRIC" id="fig|937777.3.peg.1185"/>
<feature type="transmembrane region" description="Helical" evidence="1">
    <location>
        <begin position="97"/>
        <end position="118"/>
    </location>
</feature>
<proteinExistence type="predicted"/>
<feature type="transmembrane region" description="Helical" evidence="1">
    <location>
        <begin position="130"/>
        <end position="147"/>
    </location>
</feature>
<keyword evidence="3" id="KW-1185">Reference proteome</keyword>
<evidence type="ECO:0008006" key="4">
    <source>
        <dbReference type="Google" id="ProtNLM"/>
    </source>
</evidence>
<feature type="transmembrane region" description="Helical" evidence="1">
    <location>
        <begin position="68"/>
        <end position="85"/>
    </location>
</feature>
<organism evidence="2 3">
    <name type="scientific">Deinococcus peraridilitoris (strain DSM 19664 / LMG 22246 / CIP 109416 / KR-200)</name>
    <dbReference type="NCBI Taxonomy" id="937777"/>
    <lineage>
        <taxon>Bacteria</taxon>
        <taxon>Thermotogati</taxon>
        <taxon>Deinococcota</taxon>
        <taxon>Deinococci</taxon>
        <taxon>Deinococcales</taxon>
        <taxon>Deinococcaceae</taxon>
        <taxon>Deinococcus</taxon>
    </lineage>
</organism>
<keyword evidence="1" id="KW-1133">Transmembrane helix</keyword>